<organism evidence="1">
    <name type="scientific">Zooxanthella nutricula</name>
    <dbReference type="NCBI Taxonomy" id="1333877"/>
    <lineage>
        <taxon>Eukaryota</taxon>
        <taxon>Sar</taxon>
        <taxon>Alveolata</taxon>
        <taxon>Dinophyceae</taxon>
        <taxon>Peridiniales</taxon>
        <taxon>Peridiniales incertae sedis</taxon>
        <taxon>Zooxanthella</taxon>
    </lineage>
</organism>
<dbReference type="AlphaFoldDB" id="A0A7S2NS68"/>
<dbReference type="PROSITE" id="PS51257">
    <property type="entry name" value="PROKAR_LIPOPROTEIN"/>
    <property type="match status" value="1"/>
</dbReference>
<dbReference type="EMBL" id="HBGW01033109">
    <property type="protein sequence ID" value="CAD9555369.1"/>
    <property type="molecule type" value="Transcribed_RNA"/>
</dbReference>
<gene>
    <name evidence="1" type="ORF">BRAN1462_LOCUS20899</name>
</gene>
<reference evidence="1" key="1">
    <citation type="submission" date="2021-01" db="EMBL/GenBank/DDBJ databases">
        <authorList>
            <person name="Corre E."/>
            <person name="Pelletier E."/>
            <person name="Niang G."/>
            <person name="Scheremetjew M."/>
            <person name="Finn R."/>
            <person name="Kale V."/>
            <person name="Holt S."/>
            <person name="Cochrane G."/>
            <person name="Meng A."/>
            <person name="Brown T."/>
            <person name="Cohen L."/>
        </authorList>
    </citation>
    <scope>NUCLEOTIDE SEQUENCE</scope>
    <source>
        <strain evidence="1">RCC3387</strain>
    </source>
</reference>
<accession>A0A7S2NS68</accession>
<name>A0A7S2NS68_9DINO</name>
<evidence type="ECO:0000313" key="1">
    <source>
        <dbReference type="EMBL" id="CAD9555369.1"/>
    </source>
</evidence>
<sequence>MVKACPWAHGAVAPAVWAACAGREQTQAYLLADALSDGGMMLNWKYEAIAMGNPAYELVNYSMVLDMQCHEDGILAMSIEEVVGEWIKRLPSFCMMKSEVEPGERLHRARDMYTSPGYIVLMGPDPSVVEQDAAIIREAERTGQMYVLSSPTSSKTPTPPACSDDEGTWGKCGLFLPSKNAPSPRMKALEAQMSTLLSSPSPHASPELLPKACAEFVLDGVLE</sequence>
<proteinExistence type="predicted"/>
<protein>
    <submittedName>
        <fullName evidence="1">Uncharacterized protein</fullName>
    </submittedName>
</protein>